<evidence type="ECO:0000256" key="6">
    <source>
        <dbReference type="ARBA" id="ARBA00023163"/>
    </source>
</evidence>
<organism evidence="12 13">
    <name type="scientific">Paraphoma chrysanthemicola</name>
    <dbReference type="NCBI Taxonomy" id="798071"/>
    <lineage>
        <taxon>Eukaryota</taxon>
        <taxon>Fungi</taxon>
        <taxon>Dikarya</taxon>
        <taxon>Ascomycota</taxon>
        <taxon>Pezizomycotina</taxon>
        <taxon>Dothideomycetes</taxon>
        <taxon>Pleosporomycetidae</taxon>
        <taxon>Pleosporales</taxon>
        <taxon>Pleosporineae</taxon>
        <taxon>Phaeosphaeriaceae</taxon>
        <taxon>Paraphoma</taxon>
    </lineage>
</organism>
<reference evidence="12" key="1">
    <citation type="journal article" date="2021" name="Nat. Commun.">
        <title>Genetic determinants of endophytism in the Arabidopsis root mycobiome.</title>
        <authorList>
            <person name="Mesny F."/>
            <person name="Miyauchi S."/>
            <person name="Thiergart T."/>
            <person name="Pickel B."/>
            <person name="Atanasova L."/>
            <person name="Karlsson M."/>
            <person name="Huettel B."/>
            <person name="Barry K.W."/>
            <person name="Haridas S."/>
            <person name="Chen C."/>
            <person name="Bauer D."/>
            <person name="Andreopoulos W."/>
            <person name="Pangilinan J."/>
            <person name="LaButti K."/>
            <person name="Riley R."/>
            <person name="Lipzen A."/>
            <person name="Clum A."/>
            <person name="Drula E."/>
            <person name="Henrissat B."/>
            <person name="Kohler A."/>
            <person name="Grigoriev I.V."/>
            <person name="Martin F.M."/>
            <person name="Hacquard S."/>
        </authorList>
    </citation>
    <scope>NUCLEOTIDE SEQUENCE</scope>
    <source>
        <strain evidence="12">MPI-SDFR-AT-0120</strain>
    </source>
</reference>
<evidence type="ECO:0000256" key="7">
    <source>
        <dbReference type="ARBA" id="ARBA00023242"/>
    </source>
</evidence>
<evidence type="ECO:0000256" key="11">
    <source>
        <dbReference type="SAM" id="MobiDB-lite"/>
    </source>
</evidence>
<keyword evidence="7 9" id="KW-0539">Nucleus</keyword>
<dbReference type="GO" id="GO:0003712">
    <property type="term" value="F:transcription coregulator activity"/>
    <property type="evidence" value="ECO:0007669"/>
    <property type="project" value="InterPro"/>
</dbReference>
<feature type="region of interest" description="Disordered" evidence="11">
    <location>
        <begin position="1"/>
        <end position="42"/>
    </location>
</feature>
<evidence type="ECO:0000256" key="9">
    <source>
        <dbReference type="RuleBase" id="RU364145"/>
    </source>
</evidence>
<dbReference type="InterPro" id="IPR011425">
    <property type="entry name" value="Med9"/>
</dbReference>
<evidence type="ECO:0000256" key="1">
    <source>
        <dbReference type="ARBA" id="ARBA00004123"/>
    </source>
</evidence>
<dbReference type="InterPro" id="IPR037212">
    <property type="entry name" value="Med7/Med21-like"/>
</dbReference>
<evidence type="ECO:0000256" key="5">
    <source>
        <dbReference type="ARBA" id="ARBA00023159"/>
    </source>
</evidence>
<proteinExistence type="inferred from homology"/>
<dbReference type="Gene3D" id="6.10.280.10">
    <property type="entry name" value="Mediator complex, subunit Med21"/>
    <property type="match status" value="1"/>
</dbReference>
<name>A0A8K0W443_9PLEO</name>
<dbReference type="OrthoDB" id="5414694at2759"/>
<comment type="subcellular location">
    <subcellularLocation>
        <location evidence="1 9">Nucleus</location>
    </subcellularLocation>
</comment>
<feature type="coiled-coil region" evidence="10">
    <location>
        <begin position="105"/>
        <end position="132"/>
    </location>
</feature>
<evidence type="ECO:0000256" key="2">
    <source>
        <dbReference type="ARBA" id="ARBA00008089"/>
    </source>
</evidence>
<comment type="similarity">
    <text evidence="2 9">Belongs to the Mediator complex subunit 9 family.</text>
</comment>
<comment type="caution">
    <text evidence="12">The sequence shown here is derived from an EMBL/GenBank/DDBJ whole genome shotgun (WGS) entry which is preliminary data.</text>
</comment>
<keyword evidence="4 9" id="KW-0805">Transcription regulation</keyword>
<dbReference type="EMBL" id="JAGMVJ010000001">
    <property type="protein sequence ID" value="KAH7094912.1"/>
    <property type="molecule type" value="Genomic_DNA"/>
</dbReference>
<dbReference type="Pfam" id="PF07544">
    <property type="entry name" value="Med9"/>
    <property type="match status" value="1"/>
</dbReference>
<feature type="region of interest" description="Disordered" evidence="11">
    <location>
        <begin position="56"/>
        <end position="78"/>
    </location>
</feature>
<evidence type="ECO:0000256" key="10">
    <source>
        <dbReference type="SAM" id="Coils"/>
    </source>
</evidence>
<comment type="subunit">
    <text evidence="3 9">Component of the Mediator complex.</text>
</comment>
<protein>
    <recommendedName>
        <fullName evidence="9">Mediator of RNA polymerase II transcription subunit 9</fullName>
    </recommendedName>
    <alternativeName>
        <fullName evidence="9">Mediator complex subunit 9</fullName>
    </alternativeName>
</protein>
<comment type="function">
    <text evidence="8 9">Component of the Mediator complex, a coactivator involved in the regulated transcription of nearly all RNA polymerase II-dependent genes. Mediator functions as a bridge to convey information from gene-specific regulatory proteins to the basal RNA polymerase II transcription machinery. Mediator is recruited to promoters by direct interactions with regulatory proteins and serves as a scaffold for the assembly of a functional preinitiation complex with RNA polymerase II and the general transcription factors.</text>
</comment>
<evidence type="ECO:0000313" key="13">
    <source>
        <dbReference type="Proteomes" id="UP000813461"/>
    </source>
</evidence>
<feature type="compositionally biased region" description="Low complexity" evidence="11">
    <location>
        <begin position="1"/>
        <end position="24"/>
    </location>
</feature>
<dbReference type="Proteomes" id="UP000813461">
    <property type="component" value="Unassembled WGS sequence"/>
</dbReference>
<dbReference type="GO" id="GO:0016592">
    <property type="term" value="C:mediator complex"/>
    <property type="evidence" value="ECO:0007669"/>
    <property type="project" value="InterPro"/>
</dbReference>
<evidence type="ECO:0000256" key="3">
    <source>
        <dbReference type="ARBA" id="ARBA00011837"/>
    </source>
</evidence>
<dbReference type="SUPFAM" id="SSF140718">
    <property type="entry name" value="Mediator hinge subcomplex-like"/>
    <property type="match status" value="1"/>
</dbReference>
<feature type="compositionally biased region" description="Pro residues" evidence="11">
    <location>
        <begin position="25"/>
        <end position="41"/>
    </location>
</feature>
<dbReference type="GO" id="GO:0006357">
    <property type="term" value="P:regulation of transcription by RNA polymerase II"/>
    <property type="evidence" value="ECO:0007669"/>
    <property type="project" value="InterPro"/>
</dbReference>
<accession>A0A8K0W443</accession>
<evidence type="ECO:0000256" key="8">
    <source>
        <dbReference type="ARBA" id="ARBA00025687"/>
    </source>
</evidence>
<keyword evidence="5 9" id="KW-0010">Activator</keyword>
<keyword evidence="6 9" id="KW-0804">Transcription</keyword>
<evidence type="ECO:0000256" key="4">
    <source>
        <dbReference type="ARBA" id="ARBA00023015"/>
    </source>
</evidence>
<gene>
    <name evidence="9" type="primary">MED9</name>
    <name evidence="12" type="ORF">FB567DRAFT_15738</name>
</gene>
<dbReference type="AlphaFoldDB" id="A0A8K0W443"/>
<evidence type="ECO:0000313" key="12">
    <source>
        <dbReference type="EMBL" id="KAH7094912.1"/>
    </source>
</evidence>
<keyword evidence="10" id="KW-0175">Coiled coil</keyword>
<keyword evidence="13" id="KW-1185">Reference proteome</keyword>
<sequence length="168" mass="17424">MSAAPTPHATASARASQPPTGAATPAPPNAAPAIPSIPPPSTFDVLPDLHKLLKRLLDTASQPPAATPTPAQPSADGPLEIQNVATAANDIRRKIQKARTAVLALPDVDRSCEDQEEEIEDLEATIARLKASLRELGRPVEETADGDQSLSSLDCMEALDLALASGVS</sequence>